<proteinExistence type="predicted"/>
<evidence type="ECO:0008006" key="4">
    <source>
        <dbReference type="Google" id="ProtNLM"/>
    </source>
</evidence>
<dbReference type="EMBL" id="JBAHYK010000420">
    <property type="protein sequence ID" value="KAL0574197.1"/>
    <property type="molecule type" value="Genomic_DNA"/>
</dbReference>
<feature type="region of interest" description="Disordered" evidence="1">
    <location>
        <begin position="76"/>
        <end position="99"/>
    </location>
</feature>
<dbReference type="Proteomes" id="UP001465976">
    <property type="component" value="Unassembled WGS sequence"/>
</dbReference>
<name>A0ABR3FFS0_9AGAR</name>
<reference evidence="2 3" key="1">
    <citation type="submission" date="2024-02" db="EMBL/GenBank/DDBJ databases">
        <title>A draft genome for the cacao thread blight pathogen Marasmius crinis-equi.</title>
        <authorList>
            <person name="Cohen S.P."/>
            <person name="Baruah I.K."/>
            <person name="Amoako-Attah I."/>
            <person name="Bukari Y."/>
            <person name="Meinhardt L.W."/>
            <person name="Bailey B.A."/>
        </authorList>
    </citation>
    <scope>NUCLEOTIDE SEQUENCE [LARGE SCALE GENOMIC DNA]</scope>
    <source>
        <strain evidence="2 3">GH-76</strain>
    </source>
</reference>
<evidence type="ECO:0000313" key="3">
    <source>
        <dbReference type="Proteomes" id="UP001465976"/>
    </source>
</evidence>
<feature type="compositionally biased region" description="Acidic residues" evidence="1">
    <location>
        <begin position="77"/>
        <end position="90"/>
    </location>
</feature>
<keyword evidence="3" id="KW-1185">Reference proteome</keyword>
<evidence type="ECO:0000256" key="1">
    <source>
        <dbReference type="SAM" id="MobiDB-lite"/>
    </source>
</evidence>
<organism evidence="2 3">
    <name type="scientific">Marasmius crinis-equi</name>
    <dbReference type="NCBI Taxonomy" id="585013"/>
    <lineage>
        <taxon>Eukaryota</taxon>
        <taxon>Fungi</taxon>
        <taxon>Dikarya</taxon>
        <taxon>Basidiomycota</taxon>
        <taxon>Agaricomycotina</taxon>
        <taxon>Agaricomycetes</taxon>
        <taxon>Agaricomycetidae</taxon>
        <taxon>Agaricales</taxon>
        <taxon>Marasmiineae</taxon>
        <taxon>Marasmiaceae</taxon>
        <taxon>Marasmius</taxon>
    </lineage>
</organism>
<accession>A0ABR3FFS0</accession>
<sequence>MNVPTSTLTALPTDILSRVLTFSFSFDALLSSILTCKVIYEVYKAHPNSVKRNVAENVTGSRSVLKEALRAIRYGASDEDSETEDDEDDPKTDQVGMDKSGITLTNKEITQLVEIAMKYRALEDVFSLRIDLYSRMFSGVSYAEEFETQNPEDEEVQERVEKDRKERERFLSAFSTAELREIWTVSQFLTDIFVWAEGDDADTPDNVGPASIYRCWDEGTVDMLTAELEYWFADGAFDHPLVAGYLRDPLAKLFRERNAKAPFDDSEHWSSVDEARGVDDKCSRCDKRPGFDLWGPSTYEYLHQTTPSLRPGTGLVKLLQGELSRNSTECRYFHFLIGKRPKGESVYEHVVQDLLDCDYKTPEFDDWKKDDWLCTGCLEKFLRENLHLWVLDKKIQSGEEIPIDCWYGWDCRTQKHADHAKKRNVRIDAWVYE</sequence>
<gene>
    <name evidence="2" type="ORF">V5O48_007764</name>
</gene>
<evidence type="ECO:0000313" key="2">
    <source>
        <dbReference type="EMBL" id="KAL0574197.1"/>
    </source>
</evidence>
<comment type="caution">
    <text evidence="2">The sequence shown here is derived from an EMBL/GenBank/DDBJ whole genome shotgun (WGS) entry which is preliminary data.</text>
</comment>
<protein>
    <recommendedName>
        <fullName evidence="4">F-box domain-containing protein</fullName>
    </recommendedName>
</protein>